<dbReference type="InterPro" id="IPR056884">
    <property type="entry name" value="NPHP3-like_N"/>
</dbReference>
<dbReference type="GO" id="GO:0005634">
    <property type="term" value="C:nucleus"/>
    <property type="evidence" value="ECO:0007669"/>
    <property type="project" value="TreeGrafter"/>
</dbReference>
<dbReference type="Gene3D" id="2.130.10.10">
    <property type="entry name" value="YVTN repeat-like/Quinoprotein amine dehydrogenase"/>
    <property type="match status" value="4"/>
</dbReference>
<feature type="repeat" description="WD" evidence="3">
    <location>
        <begin position="925"/>
        <end position="966"/>
    </location>
</feature>
<dbReference type="HOGENOM" id="CLU_000288_6_3_1"/>
<feature type="repeat" description="WD" evidence="3">
    <location>
        <begin position="795"/>
        <end position="827"/>
    </location>
</feature>
<feature type="domain" description="NACHT" evidence="4">
    <location>
        <begin position="41"/>
        <end position="186"/>
    </location>
</feature>
<evidence type="ECO:0000256" key="2">
    <source>
        <dbReference type="ARBA" id="ARBA00022737"/>
    </source>
</evidence>
<keyword evidence="2" id="KW-0677">Repeat</keyword>
<dbReference type="PROSITE" id="PS50082">
    <property type="entry name" value="WD_REPEATS_2"/>
    <property type="match status" value="9"/>
</dbReference>
<dbReference type="PROSITE" id="PS00678">
    <property type="entry name" value="WD_REPEATS_1"/>
    <property type="match status" value="3"/>
</dbReference>
<dbReference type="PANTHER" id="PTHR22847">
    <property type="entry name" value="WD40 REPEAT PROTEIN"/>
    <property type="match status" value="1"/>
</dbReference>
<dbReference type="InterPro" id="IPR015943">
    <property type="entry name" value="WD40/YVTN_repeat-like_dom_sf"/>
</dbReference>
<dbReference type="PROSITE" id="PS50837">
    <property type="entry name" value="NACHT"/>
    <property type="match status" value="1"/>
</dbReference>
<evidence type="ECO:0000313" key="6">
    <source>
        <dbReference type="Proteomes" id="UP000012065"/>
    </source>
</evidence>
<feature type="repeat" description="WD" evidence="3">
    <location>
        <begin position="882"/>
        <end position="923"/>
    </location>
</feature>
<proteinExistence type="predicted"/>
<dbReference type="PROSITE" id="PS50294">
    <property type="entry name" value="WD_REPEATS_REGION"/>
    <property type="match status" value="6"/>
</dbReference>
<feature type="repeat" description="WD" evidence="3">
    <location>
        <begin position="836"/>
        <end position="877"/>
    </location>
</feature>
<evidence type="ECO:0000256" key="1">
    <source>
        <dbReference type="ARBA" id="ARBA00022574"/>
    </source>
</evidence>
<dbReference type="InterPro" id="IPR001680">
    <property type="entry name" value="WD40_rpt"/>
</dbReference>
<dbReference type="EMBL" id="CAOJ01016564">
    <property type="protein sequence ID" value="CCO36921.1"/>
    <property type="molecule type" value="Genomic_DNA"/>
</dbReference>
<organism evidence="5 6">
    <name type="scientific">Thanatephorus cucumeris (strain AG1-IB / isolate 7/3/14)</name>
    <name type="common">Lettuce bottom rot fungus</name>
    <name type="synonym">Rhizoctonia solani</name>
    <dbReference type="NCBI Taxonomy" id="1108050"/>
    <lineage>
        <taxon>Eukaryota</taxon>
        <taxon>Fungi</taxon>
        <taxon>Dikarya</taxon>
        <taxon>Basidiomycota</taxon>
        <taxon>Agaricomycotina</taxon>
        <taxon>Agaricomycetes</taxon>
        <taxon>Cantharellales</taxon>
        <taxon>Ceratobasidiaceae</taxon>
        <taxon>Rhizoctonia</taxon>
        <taxon>Rhizoctonia solani AG-1</taxon>
    </lineage>
</organism>
<feature type="repeat" description="WD" evidence="3">
    <location>
        <begin position="710"/>
        <end position="750"/>
    </location>
</feature>
<evidence type="ECO:0000259" key="4">
    <source>
        <dbReference type="PROSITE" id="PS50837"/>
    </source>
</evidence>
<evidence type="ECO:0000313" key="5">
    <source>
        <dbReference type="EMBL" id="CCO36921.1"/>
    </source>
</evidence>
<dbReference type="PANTHER" id="PTHR22847:SF637">
    <property type="entry name" value="WD REPEAT DOMAIN 5B"/>
    <property type="match status" value="1"/>
</dbReference>
<keyword evidence="1 3" id="KW-0853">WD repeat</keyword>
<name>M5CBU3_THACB</name>
<dbReference type="CDD" id="cd00200">
    <property type="entry name" value="WD40"/>
    <property type="match status" value="1"/>
</dbReference>
<dbReference type="GO" id="GO:1990234">
    <property type="term" value="C:transferase complex"/>
    <property type="evidence" value="ECO:0007669"/>
    <property type="project" value="UniProtKB-ARBA"/>
</dbReference>
<comment type="caution">
    <text evidence="5">The sequence shown here is derived from an EMBL/GenBank/DDBJ whole genome shotgun (WGS) entry which is preliminary data.</text>
</comment>
<evidence type="ECO:0000256" key="3">
    <source>
        <dbReference type="PROSITE-ProRule" id="PRU00221"/>
    </source>
</evidence>
<dbReference type="Pfam" id="PF24883">
    <property type="entry name" value="NPHP3_N"/>
    <property type="match status" value="1"/>
</dbReference>
<dbReference type="InterPro" id="IPR036322">
    <property type="entry name" value="WD40_repeat_dom_sf"/>
</dbReference>
<dbReference type="Pfam" id="PF00400">
    <property type="entry name" value="WD40"/>
    <property type="match status" value="9"/>
</dbReference>
<dbReference type="SUPFAM" id="SSF52540">
    <property type="entry name" value="P-loop containing nucleoside triphosphate hydrolases"/>
    <property type="match status" value="1"/>
</dbReference>
<dbReference type="Proteomes" id="UP000012065">
    <property type="component" value="Unassembled WGS sequence"/>
</dbReference>
<dbReference type="PRINTS" id="PR00320">
    <property type="entry name" value="GPROTEINBRPT"/>
</dbReference>
<dbReference type="InterPro" id="IPR019775">
    <property type="entry name" value="WD40_repeat_CS"/>
</dbReference>
<dbReference type="SUPFAM" id="SSF50978">
    <property type="entry name" value="WD40 repeat-like"/>
    <property type="match status" value="2"/>
</dbReference>
<feature type="repeat" description="WD" evidence="3">
    <location>
        <begin position="752"/>
        <end position="793"/>
    </location>
</feature>
<dbReference type="SMART" id="SM00320">
    <property type="entry name" value="WD40"/>
    <property type="match status" value="9"/>
</dbReference>
<gene>
    <name evidence="5" type="ORF">BN14_11069</name>
</gene>
<accession>M5CBU3</accession>
<dbReference type="AlphaFoldDB" id="M5CBU3"/>
<feature type="repeat" description="WD" evidence="3">
    <location>
        <begin position="624"/>
        <end position="665"/>
    </location>
</feature>
<reference evidence="5 6" key="1">
    <citation type="journal article" date="2013" name="J. Biotechnol.">
        <title>Establishment and interpretation of the genome sequence of the phytopathogenic fungus Rhizoctonia solani AG1-IB isolate 7/3/14.</title>
        <authorList>
            <person name="Wibberg D.W."/>
            <person name="Jelonek L.J."/>
            <person name="Rupp O.R."/>
            <person name="Hennig M.H."/>
            <person name="Eikmeyer F.E."/>
            <person name="Goesmann A.G."/>
            <person name="Hartmann A.H."/>
            <person name="Borriss R.B."/>
            <person name="Grosch R.G."/>
            <person name="Puehler A.P."/>
            <person name="Schlueter A.S."/>
        </authorList>
    </citation>
    <scope>NUCLEOTIDE SEQUENCE [LARGE SCALE GENOMIC DNA]</scope>
    <source>
        <strain evidence="6">AG1-IB / isolate 7/3/14</strain>
    </source>
</reference>
<protein>
    <submittedName>
        <fullName evidence="5">Vegetative incompatibility protein HET-E-1</fullName>
    </submittedName>
</protein>
<feature type="repeat" description="WD" evidence="3">
    <location>
        <begin position="667"/>
        <end position="702"/>
    </location>
</feature>
<feature type="repeat" description="WD" evidence="3">
    <location>
        <begin position="581"/>
        <end position="613"/>
    </location>
</feature>
<dbReference type="InterPro" id="IPR027417">
    <property type="entry name" value="P-loop_NTPase"/>
</dbReference>
<dbReference type="InterPro" id="IPR020472">
    <property type="entry name" value="WD40_PAC1"/>
</dbReference>
<sequence>MAASYNSADANLVQRRQCAPRTREKVLLDLKAWKDNKDREKVCWINGMAGTGKTTIMTSLCASLEKKHQLGASFFCTRLIPVCRNVKYILPTVAYQLARFSGPFKAALVQVLEQDPDVHTKLPQVQFQKMILEPLQKVKDSLPATVLVAIDALDECEDENGVEQILEVLLENTLKLPIKFLVSSRPEQHIKDRIRECKLNQLVVLHELDEKMVKADIKTFLQIELEAMRVSFTSDQLEVLAERAGTLFIYAATLIRYIKGKNALERLGAILNGPCVGRKSENQTKEIDQLYENVLVSAFKNLEQHEKDRMKLVLHTTICAQEPLTVKAMAILLEIECDKVVAALEPLQSVLHISESDATGRVSTLHASFPDYIHDPERSKHFACNGPNHNSMLAHLCFRRIAQNQPQFNIFHLPSSHKFDEGIQDIKERTKHAIPSDLMYACQYWATHLERGVKSSEQVKGSGQIKAVHDFLSQRLLLWMEVLNLTKKIANGAGQLHKAMTWLQAMAGSEGTMRLAHDAQRFITLFATSPVSASTPHIYVSMLASWPPRQPVSEHYAHRVERPISITGLQAADRQQSLLGLIPARSQIACVAYSSNGAFFAAGTSGGRVLVWDAVTCQMTFDPVHAHNNEVNAIAISPDDTQVCSCSADETICIWDIRTGAQIAGPLTGHTDQVWSVDYSRDGKWLASGSYDGTVRIWSTDTWLMQSGPLGNENKRVVSVVFSPDSTVLASGSESQICLWDPLSGQKIREPLSHHTGIVRTLTFLHDGAYLVSGSEDHTICVWDVSTGQLAHGPFREHSSWVTAVAASPAGHLLVSASGDNTMRIWDTATWDTYALFRSTGLVGSVKFSPDGQRLLSGSVDRNIRIWEVPRAPAESTTRKQSEAHDDWVRSVAFSPCGTFIVSGSSDRTVRMWNTQKQPPTCTILTAHRVRVLAVGISADSSHIFSVSQDRMICVWARQTGQLEYTAGPIETDGDYYHQIYQEIWPAVFVFDGRRVSTPSPSQPIASASSLEMGTAS</sequence>
<dbReference type="InterPro" id="IPR007111">
    <property type="entry name" value="NACHT_NTPase"/>
</dbReference>
<dbReference type="Gene3D" id="3.40.50.300">
    <property type="entry name" value="P-loop containing nucleotide triphosphate hydrolases"/>
    <property type="match status" value="1"/>
</dbReference>